<gene>
    <name evidence="1" type="ORF">EV688_11379</name>
</gene>
<dbReference type="Gene3D" id="1.25.40.80">
    <property type="match status" value="1"/>
</dbReference>
<dbReference type="Gene3D" id="3.40.50.620">
    <property type="entry name" value="HUPs"/>
    <property type="match status" value="1"/>
</dbReference>
<dbReference type="RefSeq" id="WP_162883952.1">
    <property type="nucleotide sequence ID" value="NZ_QQSW01000017.1"/>
</dbReference>
<dbReference type="Proteomes" id="UP000294980">
    <property type="component" value="Unassembled WGS sequence"/>
</dbReference>
<dbReference type="InterPro" id="IPR007357">
    <property type="entry name" value="PhrB-like"/>
</dbReference>
<reference evidence="1 2" key="1">
    <citation type="submission" date="2019-03" db="EMBL/GenBank/DDBJ databases">
        <title>Genomic Encyclopedia of Type Strains, Phase IV (KMG-IV): sequencing the most valuable type-strain genomes for metagenomic binning, comparative biology and taxonomic classification.</title>
        <authorList>
            <person name="Goeker M."/>
        </authorList>
    </citation>
    <scope>NUCLEOTIDE SEQUENCE [LARGE SCALE GENOMIC DNA]</scope>
    <source>
        <strain evidence="1 2">DSM 23344</strain>
    </source>
</reference>
<dbReference type="Pfam" id="PF04244">
    <property type="entry name" value="DPRP"/>
    <property type="match status" value="1"/>
</dbReference>
<dbReference type="InterPro" id="IPR036134">
    <property type="entry name" value="Crypto/Photolyase_FAD-like_sf"/>
</dbReference>
<dbReference type="InterPro" id="IPR014729">
    <property type="entry name" value="Rossmann-like_a/b/a_fold"/>
</dbReference>
<dbReference type="Gene3D" id="1.10.579.10">
    <property type="entry name" value="DNA Cyclobutane Dipyrimidine Photolyase, subunit A, domain 3"/>
    <property type="match status" value="1"/>
</dbReference>
<dbReference type="PANTHER" id="PTHR38657:SF1">
    <property type="entry name" value="SLR1343 PROTEIN"/>
    <property type="match status" value="1"/>
</dbReference>
<dbReference type="InterPro" id="IPR052551">
    <property type="entry name" value="UV-DNA_repair_photolyase"/>
</dbReference>
<name>A0A4R2L5S8_9GAMM</name>
<dbReference type="AlphaFoldDB" id="A0A4R2L5S8"/>
<evidence type="ECO:0000313" key="2">
    <source>
        <dbReference type="Proteomes" id="UP000294980"/>
    </source>
</evidence>
<dbReference type="GO" id="GO:0016829">
    <property type="term" value="F:lyase activity"/>
    <property type="evidence" value="ECO:0007669"/>
    <property type="project" value="UniProtKB-KW"/>
</dbReference>
<organism evidence="1 2">
    <name type="scientific">Chromatocurvus halotolerans</name>
    <dbReference type="NCBI Taxonomy" id="1132028"/>
    <lineage>
        <taxon>Bacteria</taxon>
        <taxon>Pseudomonadati</taxon>
        <taxon>Pseudomonadota</taxon>
        <taxon>Gammaproteobacteria</taxon>
        <taxon>Cellvibrionales</taxon>
        <taxon>Halieaceae</taxon>
        <taxon>Chromatocurvus</taxon>
    </lineage>
</organism>
<protein>
    <submittedName>
        <fullName evidence="1">Deoxyribodipyrimidine photolyase-related protein</fullName>
    </submittedName>
</protein>
<sequence>MRLTGHNISVGQAVSDPRLILVLGDQLSLKNPALVAARPGIDTVLLAEVAEEASYVRHNRHKIVLIFAAMRHFADTLRDAGFEVVYVTLDMGVDSLLTALANTLEAVPVLAGVHCCEPGEYRLRDAMRGWQESLGRPVTVHDDSRFLASHRDFERWAEGRKQLRMEYFYREMRKRYNLLMDNDGKPEGGQWNYDADNRSGWRNQAEVPDRPSNTPDAVTREVIAEVSACFPDNPGELADFRLAVTAGGAQAEFRWFCDNALGQFGTFQDALAEESLWLYHGLISMYLNIGLLEPLDVCREIEARWRAGQCKLSDAEGFIRQVLGWREYVRGIYWLHMPGYRDLNTFEAERPLPDWFWSGNTDMRCLSRALQQSLDHGYAHHIQRLMVIGNFALLAGLDVRGVCDWYLAVYVDAFEWVELPNTLGMALYGDGGIMASKPYAASGKYIQRQGNHCASCRYDPAKTTGEGACPYNALYWHFVDRHAEELTRNSRMGLITGGWRKRKAEDREAIIAWAEQTLQDIG</sequence>
<proteinExistence type="predicted"/>
<keyword evidence="2" id="KW-1185">Reference proteome</keyword>
<dbReference type="Gene3D" id="1.10.10.1710">
    <property type="entry name" value="Deoxyribodipyrimidine photolyase-related"/>
    <property type="match status" value="1"/>
</dbReference>
<dbReference type="PANTHER" id="PTHR38657">
    <property type="entry name" value="SLR1343 PROTEIN"/>
    <property type="match status" value="1"/>
</dbReference>
<dbReference type="SUPFAM" id="SSF48173">
    <property type="entry name" value="Cryptochrome/photolyase FAD-binding domain"/>
    <property type="match status" value="1"/>
</dbReference>
<keyword evidence="1" id="KW-0456">Lyase</keyword>
<comment type="caution">
    <text evidence="1">The sequence shown here is derived from an EMBL/GenBank/DDBJ whole genome shotgun (WGS) entry which is preliminary data.</text>
</comment>
<evidence type="ECO:0000313" key="1">
    <source>
        <dbReference type="EMBL" id="TCO74525.1"/>
    </source>
</evidence>
<accession>A0A4R2L5S8</accession>
<dbReference type="EMBL" id="SLWX01000013">
    <property type="protein sequence ID" value="TCO74525.1"/>
    <property type="molecule type" value="Genomic_DNA"/>
</dbReference>